<evidence type="ECO:0000313" key="3">
    <source>
        <dbReference type="Proteomes" id="UP000217289"/>
    </source>
</evidence>
<dbReference type="OrthoDB" id="5666689at2"/>
<evidence type="ECO:0000313" key="2">
    <source>
        <dbReference type="EMBL" id="ATB30326.1"/>
    </source>
</evidence>
<dbReference type="AlphaFoldDB" id="A0A250IHB9"/>
<dbReference type="EMBL" id="CP022163">
    <property type="protein sequence ID" value="ATB30326.1"/>
    <property type="molecule type" value="Genomic_DNA"/>
</dbReference>
<proteinExistence type="predicted"/>
<reference evidence="2 3" key="1">
    <citation type="submission" date="2017-06" db="EMBL/GenBank/DDBJ databases">
        <authorList>
            <person name="Kim H.J."/>
            <person name="Triplett B.A."/>
        </authorList>
    </citation>
    <scope>NUCLEOTIDE SEQUENCE [LARGE SCALE GENOMIC DNA]</scope>
    <source>
        <strain evidence="2 3">DSM 14713</strain>
    </source>
</reference>
<accession>A0A250IHB9</accession>
<keyword evidence="3" id="KW-1185">Reference proteome</keyword>
<dbReference type="Proteomes" id="UP000217289">
    <property type="component" value="Chromosome"/>
</dbReference>
<organism evidence="2 3">
    <name type="scientific">Melittangium boletus DSM 14713</name>
    <dbReference type="NCBI Taxonomy" id="1294270"/>
    <lineage>
        <taxon>Bacteria</taxon>
        <taxon>Pseudomonadati</taxon>
        <taxon>Myxococcota</taxon>
        <taxon>Myxococcia</taxon>
        <taxon>Myxococcales</taxon>
        <taxon>Cystobacterineae</taxon>
        <taxon>Archangiaceae</taxon>
        <taxon>Melittangium</taxon>
    </lineage>
</organism>
<protein>
    <submittedName>
        <fullName evidence="2">Uncharacterized protein</fullName>
    </submittedName>
</protein>
<sequence length="372" mass="40860">MAALVGCGSVNESIPSDGAAGVYDIDAAASVEELYLDMVRLHSAGLLSASRLESLHQSLDEVDSRHEDGSEEHHAQQRVVLASSLRRALHELRQGENAGVAEAWYEGRAYARKLNRAGVREAEHYAKNTLLIAGMMGVPTGKEDLVLLVALPVGGYVVVKVGGIAIHRAAFLLRKLRSVDDVLEHVKPWGLHARYAANDAELRRVAGNEAADAALRTQAHIGAPREGQRPGRENVWNPSDRNDNCTACVATIIRNSLEGYFKYSADEMERLFGYAGRERQFNVDASLRYIEKATGLKATSKPVTMLGGAPVGHYAIFTRWSDGGYRHVVYGRVTPTGRVVIFDPQTLEHMTYQQMQQRDGAMARPFRLEAAE</sequence>
<evidence type="ECO:0000256" key="1">
    <source>
        <dbReference type="SAM" id="MobiDB-lite"/>
    </source>
</evidence>
<dbReference type="KEGG" id="mbd:MEBOL_003786"/>
<gene>
    <name evidence="2" type="ORF">MEBOL_003786</name>
</gene>
<feature type="region of interest" description="Disordered" evidence="1">
    <location>
        <begin position="219"/>
        <end position="240"/>
    </location>
</feature>
<name>A0A250IHB9_9BACT</name>